<reference evidence="1 2" key="1">
    <citation type="journal article" date="2014" name="Genome Biol. Evol.">
        <title>The genome of the myxosporean Thelohanellus kitauei shows adaptations to nutrient acquisition within its fish host.</title>
        <authorList>
            <person name="Yang Y."/>
            <person name="Xiong J."/>
            <person name="Zhou Z."/>
            <person name="Huo F."/>
            <person name="Miao W."/>
            <person name="Ran C."/>
            <person name="Liu Y."/>
            <person name="Zhang J."/>
            <person name="Feng J."/>
            <person name="Wang M."/>
            <person name="Wang M."/>
            <person name="Wang L."/>
            <person name="Yao B."/>
        </authorList>
    </citation>
    <scope>NUCLEOTIDE SEQUENCE [LARGE SCALE GENOMIC DNA]</scope>
    <source>
        <strain evidence="1">Wuqing</strain>
    </source>
</reference>
<dbReference type="Proteomes" id="UP000031668">
    <property type="component" value="Unassembled WGS sequence"/>
</dbReference>
<evidence type="ECO:0000313" key="1">
    <source>
        <dbReference type="EMBL" id="KII68864.1"/>
    </source>
</evidence>
<name>A0A0C2ITV6_THEKT</name>
<sequence length="141" mass="15837">MSAYDATFDGGCFHGPQGVHIQVLTNKTDASQSLITSTDRNVDCVSLPVAPGCIFNDNHFQAPTIIEEIRCYQALDHPTRHLPRPCFAQSKNVGEFAEELEHYPAKALPSLDEKEFVAILHSEFLRPRFSSCRERRNQSFG</sequence>
<evidence type="ECO:0000313" key="2">
    <source>
        <dbReference type="Proteomes" id="UP000031668"/>
    </source>
</evidence>
<protein>
    <submittedName>
        <fullName evidence="1">Uncharacterized protein</fullName>
    </submittedName>
</protein>
<keyword evidence="2" id="KW-1185">Reference proteome</keyword>
<organism evidence="1 2">
    <name type="scientific">Thelohanellus kitauei</name>
    <name type="common">Myxosporean</name>
    <dbReference type="NCBI Taxonomy" id="669202"/>
    <lineage>
        <taxon>Eukaryota</taxon>
        <taxon>Metazoa</taxon>
        <taxon>Cnidaria</taxon>
        <taxon>Myxozoa</taxon>
        <taxon>Myxosporea</taxon>
        <taxon>Bivalvulida</taxon>
        <taxon>Platysporina</taxon>
        <taxon>Myxobolidae</taxon>
        <taxon>Thelohanellus</taxon>
    </lineage>
</organism>
<dbReference type="EMBL" id="JWZT01002687">
    <property type="protein sequence ID" value="KII68864.1"/>
    <property type="molecule type" value="Genomic_DNA"/>
</dbReference>
<gene>
    <name evidence="1" type="ORF">RF11_10120</name>
</gene>
<proteinExistence type="predicted"/>
<comment type="caution">
    <text evidence="1">The sequence shown here is derived from an EMBL/GenBank/DDBJ whole genome shotgun (WGS) entry which is preliminary data.</text>
</comment>
<accession>A0A0C2ITV6</accession>
<dbReference type="AlphaFoldDB" id="A0A0C2ITV6"/>